<name>F4H4N0_CELFA</name>
<dbReference type="HOGENOM" id="CLU_3355242_0_0_11"/>
<accession>F4H4N0</accession>
<gene>
    <name evidence="1" type="ordered locus">Celf_0081</name>
</gene>
<proteinExistence type="predicted"/>
<protein>
    <submittedName>
        <fullName evidence="1">Uncharacterized protein</fullName>
    </submittedName>
</protein>
<evidence type="ECO:0000313" key="1">
    <source>
        <dbReference type="EMBL" id="AEE44231.1"/>
    </source>
</evidence>
<sequence length="36" mass="3718">MLPASPAGRAPQTGPFGDLTWADARRLWVPGPTVGA</sequence>
<reference evidence="1 2" key="1">
    <citation type="submission" date="2011-04" db="EMBL/GenBank/DDBJ databases">
        <title>Complete sequence of Cellulomonas fimi ATCC 484.</title>
        <authorList>
            <consortium name="US DOE Joint Genome Institute"/>
            <person name="Lucas S."/>
            <person name="Han J."/>
            <person name="Lapidus A."/>
            <person name="Cheng J.-F."/>
            <person name="Goodwin L."/>
            <person name="Pitluck S."/>
            <person name="Peters L."/>
            <person name="Chertkov O."/>
            <person name="Detter J.C."/>
            <person name="Han C."/>
            <person name="Tapia R."/>
            <person name="Land M."/>
            <person name="Hauser L."/>
            <person name="Kyrpides N."/>
            <person name="Ivanova N."/>
            <person name="Ovchinnikova G."/>
            <person name="Pagani I."/>
            <person name="Mead D."/>
            <person name="Brumm P."/>
            <person name="Woyke T."/>
        </authorList>
    </citation>
    <scope>NUCLEOTIDE SEQUENCE [LARGE SCALE GENOMIC DNA]</scope>
    <source>
        <strain evidence="2">ATCC 484 / DSM 20113 / JCM 1341 / NBRC 15513 / NCIMB 8980 / NCTC 7547</strain>
    </source>
</reference>
<keyword evidence="2" id="KW-1185">Reference proteome</keyword>
<dbReference type="KEGG" id="cfi:Celf_0081"/>
<dbReference type="Proteomes" id="UP000008460">
    <property type="component" value="Chromosome"/>
</dbReference>
<dbReference type="AlphaFoldDB" id="F4H4N0"/>
<dbReference type="EMBL" id="CP002666">
    <property type="protein sequence ID" value="AEE44231.1"/>
    <property type="molecule type" value="Genomic_DNA"/>
</dbReference>
<evidence type="ECO:0000313" key="2">
    <source>
        <dbReference type="Proteomes" id="UP000008460"/>
    </source>
</evidence>
<organism evidence="1 2">
    <name type="scientific">Cellulomonas fimi (strain ATCC 484 / DSM 20113 / JCM 1341 / CCUG 24087 / LMG 16345 / NBRC 15513 / NCIMB 8980 / NCTC 7547 / NRS-133)</name>
    <dbReference type="NCBI Taxonomy" id="590998"/>
    <lineage>
        <taxon>Bacteria</taxon>
        <taxon>Bacillati</taxon>
        <taxon>Actinomycetota</taxon>
        <taxon>Actinomycetes</taxon>
        <taxon>Micrococcales</taxon>
        <taxon>Cellulomonadaceae</taxon>
        <taxon>Cellulomonas</taxon>
    </lineage>
</organism>